<comment type="caution">
    <text evidence="2">The sequence shown here is derived from an EMBL/GenBank/DDBJ whole genome shotgun (WGS) entry which is preliminary data.</text>
</comment>
<evidence type="ECO:0000313" key="3">
    <source>
        <dbReference type="Proteomes" id="UP001374579"/>
    </source>
</evidence>
<dbReference type="PANTHER" id="PTHR43404:SF2">
    <property type="entry name" value="LIPOPOLYSACCHARIDE CHOLINEPHOSPHOTRANSFERASE LICD"/>
    <property type="match status" value="1"/>
</dbReference>
<name>A0AAN9C2R6_9CAEN</name>
<keyword evidence="3" id="KW-1185">Reference proteome</keyword>
<keyword evidence="1" id="KW-0472">Membrane</keyword>
<reference evidence="2 3" key="1">
    <citation type="submission" date="2024-02" db="EMBL/GenBank/DDBJ databases">
        <title>Chromosome-scale genome assembly of the rough periwinkle Littorina saxatilis.</title>
        <authorList>
            <person name="De Jode A."/>
            <person name="Faria R."/>
            <person name="Formenti G."/>
            <person name="Sims Y."/>
            <person name="Smith T.P."/>
            <person name="Tracey A."/>
            <person name="Wood J.M.D."/>
            <person name="Zagrodzka Z.B."/>
            <person name="Johannesson K."/>
            <person name="Butlin R.K."/>
            <person name="Leder E.H."/>
        </authorList>
    </citation>
    <scope>NUCLEOTIDE SEQUENCE [LARGE SCALE GENOMIC DNA]</scope>
    <source>
        <strain evidence="2">Snail1</strain>
        <tissue evidence="2">Muscle</tissue>
    </source>
</reference>
<dbReference type="PANTHER" id="PTHR43404">
    <property type="entry name" value="LIPOPOLYSACCHARIDE CHOLINEPHOSPHOTRANSFERASE LICD"/>
    <property type="match status" value="1"/>
</dbReference>
<feature type="transmembrane region" description="Helical" evidence="1">
    <location>
        <begin position="40"/>
        <end position="64"/>
    </location>
</feature>
<evidence type="ECO:0000256" key="1">
    <source>
        <dbReference type="SAM" id="Phobius"/>
    </source>
</evidence>
<evidence type="ECO:0000313" key="2">
    <source>
        <dbReference type="EMBL" id="KAK7116362.1"/>
    </source>
</evidence>
<keyword evidence="1" id="KW-0812">Transmembrane</keyword>
<gene>
    <name evidence="2" type="ORF">V1264_002054</name>
</gene>
<protein>
    <submittedName>
        <fullName evidence="2">Uncharacterized protein</fullName>
    </submittedName>
</protein>
<dbReference type="InterPro" id="IPR052942">
    <property type="entry name" value="LPS_cholinephosphotransferase"/>
</dbReference>
<proteinExistence type="predicted"/>
<keyword evidence="1" id="KW-1133">Transmembrane helix</keyword>
<organism evidence="2 3">
    <name type="scientific">Littorina saxatilis</name>
    <dbReference type="NCBI Taxonomy" id="31220"/>
    <lineage>
        <taxon>Eukaryota</taxon>
        <taxon>Metazoa</taxon>
        <taxon>Spiralia</taxon>
        <taxon>Lophotrochozoa</taxon>
        <taxon>Mollusca</taxon>
        <taxon>Gastropoda</taxon>
        <taxon>Caenogastropoda</taxon>
        <taxon>Littorinimorpha</taxon>
        <taxon>Littorinoidea</taxon>
        <taxon>Littorinidae</taxon>
        <taxon>Littorina</taxon>
    </lineage>
</organism>
<dbReference type="AlphaFoldDB" id="A0AAN9C2R6"/>
<dbReference type="Proteomes" id="UP001374579">
    <property type="component" value="Unassembled WGS sequence"/>
</dbReference>
<sequence length="300" mass="34879">MIMLVSLYRAVKQCFVDLSRLCPKILPPLRRTVRLTSISLQVFGCLVVLALLVTGLFMTLRWLVQATGTLQGTWRWVECQTLYDFNHLMIQAGIHYFMFGTTLLGSWRHHGLLPAEQNVQVAVSFDTRKDLKKILKSLEPDHVLQRVTPYRWMLLSREMPREVSSLVKRPVHIDINFYNLTDTHVLLSNPLVAKRGFAYPKDKVFPLTYRPFQGTHFPAPNDTMAVLMATYDLDLCEVAPCHDLVKTQESTCLEMPCEQLEEIYPFTRHEMNDDGCCEEFLIYHWRQINKVVLDQSREQC</sequence>
<accession>A0AAN9C2R6</accession>
<dbReference type="EMBL" id="JBAMIC010000001">
    <property type="protein sequence ID" value="KAK7116362.1"/>
    <property type="molecule type" value="Genomic_DNA"/>
</dbReference>